<dbReference type="RefSeq" id="WP_393011879.1">
    <property type="nucleotide sequence ID" value="NZ_JAZAQF010000044.1"/>
</dbReference>
<keyword evidence="3 5" id="KW-0687">Ribonucleoprotein</keyword>
<organism evidence="6 7">
    <name type="scientific">Limnothrix redekei LRLZ20PSL1</name>
    <dbReference type="NCBI Taxonomy" id="3112953"/>
    <lineage>
        <taxon>Bacteria</taxon>
        <taxon>Bacillati</taxon>
        <taxon>Cyanobacteriota</taxon>
        <taxon>Cyanophyceae</taxon>
        <taxon>Pseudanabaenales</taxon>
        <taxon>Pseudanabaenaceae</taxon>
        <taxon>Limnothrix</taxon>
    </lineage>
</organism>
<dbReference type="NCBIfam" id="NF000955">
    <property type="entry name" value="PRK00099.1-1"/>
    <property type="match status" value="1"/>
</dbReference>
<evidence type="ECO:0000256" key="5">
    <source>
        <dbReference type="HAMAP-Rule" id="MF_00362"/>
    </source>
</evidence>
<gene>
    <name evidence="5 6" type="primary">rplJ</name>
    <name evidence="5" type="synonym">rpl10</name>
    <name evidence="6" type="ORF">VPK24_07660</name>
</gene>
<dbReference type="CDD" id="cd05797">
    <property type="entry name" value="Ribosomal_L10"/>
    <property type="match status" value="1"/>
</dbReference>
<comment type="subunit">
    <text evidence="5">Part of the ribosomal stalk of the 50S ribosomal subunit. The N-terminus interacts with L11 and the large rRNA to form the base of the stalk. The C-terminus forms an elongated spine to which L12 dimers bind in a sequential fashion forming a multimeric L10(L12)X complex.</text>
</comment>
<dbReference type="InterPro" id="IPR022973">
    <property type="entry name" value="Ribosomal_uL10_bac"/>
</dbReference>
<sequence>MGRTLEDKQAIVADLKSLLTETEMVAVIDYAGLSVAELSDLRNRIAASGAVCKVTKNTLMRIAVEDDANWQPMTEFLKGTSAFLLLKGDLGAALKAYQDFQKASKKTELRGGVMEGRALTQAEVKAIADLPSKEQLIAQIAGGINGLATKIAVGVKEVPSMLARGIKAISEKQAA</sequence>
<evidence type="ECO:0000256" key="1">
    <source>
        <dbReference type="ARBA" id="ARBA00008889"/>
    </source>
</evidence>
<dbReference type="Pfam" id="PF00466">
    <property type="entry name" value="Ribosomal_L10"/>
    <property type="match status" value="1"/>
</dbReference>
<dbReference type="SUPFAM" id="SSF160369">
    <property type="entry name" value="Ribosomal protein L10-like"/>
    <property type="match status" value="1"/>
</dbReference>
<keyword evidence="5" id="KW-0699">rRNA-binding</keyword>
<evidence type="ECO:0000256" key="3">
    <source>
        <dbReference type="ARBA" id="ARBA00023274"/>
    </source>
</evidence>
<dbReference type="Gene3D" id="6.10.250.290">
    <property type="match status" value="1"/>
</dbReference>
<dbReference type="Proteomes" id="UP001604335">
    <property type="component" value="Unassembled WGS sequence"/>
</dbReference>
<reference evidence="7" key="1">
    <citation type="journal article" date="2024" name="Algal Res.">
        <title>Biochemical, toxicological and genomic investigation of a high-biomass producing Limnothrix strain isolated from Italian shallow drinking water reservoir.</title>
        <authorList>
            <person name="Simonazzi M."/>
            <person name="Shishido T.K."/>
            <person name="Delbaje E."/>
            <person name="Wahlsten M."/>
            <person name="Fewer D.P."/>
            <person name="Sivonen K."/>
            <person name="Pezzolesi L."/>
            <person name="Pistocchi R."/>
        </authorList>
    </citation>
    <scope>NUCLEOTIDE SEQUENCE [LARGE SCALE GENOMIC DNA]</scope>
    <source>
        <strain evidence="7">LRLZ20PSL1</strain>
    </source>
</reference>
<evidence type="ECO:0000313" key="7">
    <source>
        <dbReference type="Proteomes" id="UP001604335"/>
    </source>
</evidence>
<comment type="function">
    <text evidence="5">Forms part of the ribosomal stalk, playing a central role in the interaction of the ribosome with GTP-bound translation factors.</text>
</comment>
<evidence type="ECO:0000256" key="4">
    <source>
        <dbReference type="ARBA" id="ARBA00035202"/>
    </source>
</evidence>
<dbReference type="PANTHER" id="PTHR11560">
    <property type="entry name" value="39S RIBOSOMAL PROTEIN L10, MITOCHONDRIAL"/>
    <property type="match status" value="1"/>
</dbReference>
<dbReference type="GO" id="GO:0005840">
    <property type="term" value="C:ribosome"/>
    <property type="evidence" value="ECO:0007669"/>
    <property type="project" value="UniProtKB-KW"/>
</dbReference>
<name>A0ABW7CBI2_9CYAN</name>
<dbReference type="InterPro" id="IPR043141">
    <property type="entry name" value="Ribosomal_uL10-like_sf"/>
</dbReference>
<evidence type="ECO:0000313" key="6">
    <source>
        <dbReference type="EMBL" id="MFG3817509.1"/>
    </source>
</evidence>
<accession>A0ABW7CBI2</accession>
<keyword evidence="7" id="KW-1185">Reference proteome</keyword>
<proteinExistence type="inferred from homology"/>
<dbReference type="HAMAP" id="MF_00362">
    <property type="entry name" value="Ribosomal_uL10"/>
    <property type="match status" value="1"/>
</dbReference>
<comment type="caution">
    <text evidence="6">The sequence shown here is derived from an EMBL/GenBank/DDBJ whole genome shotgun (WGS) entry which is preliminary data.</text>
</comment>
<dbReference type="Gene3D" id="3.30.70.1730">
    <property type="match status" value="1"/>
</dbReference>
<keyword evidence="2 5" id="KW-0689">Ribosomal protein</keyword>
<dbReference type="InterPro" id="IPR001790">
    <property type="entry name" value="Ribosomal_uL10"/>
</dbReference>
<dbReference type="InterPro" id="IPR047865">
    <property type="entry name" value="Ribosomal_uL10_bac_type"/>
</dbReference>
<evidence type="ECO:0000256" key="2">
    <source>
        <dbReference type="ARBA" id="ARBA00022980"/>
    </source>
</evidence>
<keyword evidence="5" id="KW-0694">RNA-binding</keyword>
<comment type="similarity">
    <text evidence="1 5">Belongs to the universal ribosomal protein uL10 family.</text>
</comment>
<dbReference type="EMBL" id="JAZAQF010000044">
    <property type="protein sequence ID" value="MFG3817509.1"/>
    <property type="molecule type" value="Genomic_DNA"/>
</dbReference>
<protein>
    <recommendedName>
        <fullName evidence="4 5">Large ribosomal subunit protein uL10</fullName>
    </recommendedName>
</protein>